<accession>A0A5D3WQU2</accession>
<dbReference type="OrthoDB" id="9832216at2"/>
<keyword evidence="2" id="KW-1185">Reference proteome</keyword>
<dbReference type="AlphaFoldDB" id="A0A5D3WQU2"/>
<evidence type="ECO:0000313" key="1">
    <source>
        <dbReference type="EMBL" id="TYP00170.1"/>
    </source>
</evidence>
<comment type="caution">
    <text evidence="1">The sequence shown here is derived from an EMBL/GenBank/DDBJ whole genome shotgun (WGS) entry which is preliminary data.</text>
</comment>
<reference evidence="1 2" key="1">
    <citation type="submission" date="2019-07" db="EMBL/GenBank/DDBJ databases">
        <title>Genomic Encyclopedia of Type Strains, Phase IV (KMG-IV): sequencing the most valuable type-strain genomes for metagenomic binning, comparative biology and taxonomic classification.</title>
        <authorList>
            <person name="Goeker M."/>
        </authorList>
    </citation>
    <scope>NUCLEOTIDE SEQUENCE [LARGE SCALE GENOMIC DNA]</scope>
    <source>
        <strain evidence="1 2">SS015</strain>
    </source>
</reference>
<sequence length="138" mass="16028">MKQEQSLYELMKVCNEHYRHMLRFMEELYADMPKTTTFAVRESLRSLGQMQNRAKQLDGELRRLVQQTGLESLPEDLLAIRRELLADVARVNSLLVDRIEGKIVVLDNELRQNRLGRAAMTGYRSAGPRRGQVVHVNF</sequence>
<gene>
    <name evidence="1" type="ORF">EDC39_101331</name>
</gene>
<evidence type="ECO:0008006" key="3">
    <source>
        <dbReference type="Google" id="ProtNLM"/>
    </source>
</evidence>
<dbReference type="RefSeq" id="WP_148894354.1">
    <property type="nucleotide sequence ID" value="NZ_VNIB01000001.1"/>
</dbReference>
<organism evidence="1 2">
    <name type="scientific">Geothermobacter ehrlichii</name>
    <dbReference type="NCBI Taxonomy" id="213224"/>
    <lineage>
        <taxon>Bacteria</taxon>
        <taxon>Pseudomonadati</taxon>
        <taxon>Thermodesulfobacteriota</taxon>
        <taxon>Desulfuromonadia</taxon>
        <taxon>Desulfuromonadales</taxon>
        <taxon>Geothermobacteraceae</taxon>
        <taxon>Geothermobacter</taxon>
    </lineage>
</organism>
<proteinExistence type="predicted"/>
<dbReference type="Proteomes" id="UP000324159">
    <property type="component" value="Unassembled WGS sequence"/>
</dbReference>
<name>A0A5D3WQU2_9BACT</name>
<dbReference type="EMBL" id="VNIB01000001">
    <property type="protein sequence ID" value="TYP00170.1"/>
    <property type="molecule type" value="Genomic_DNA"/>
</dbReference>
<evidence type="ECO:0000313" key="2">
    <source>
        <dbReference type="Proteomes" id="UP000324159"/>
    </source>
</evidence>
<protein>
    <recommendedName>
        <fullName evidence="3">FlgN protein</fullName>
    </recommendedName>
</protein>